<dbReference type="PRINTS" id="PR00069">
    <property type="entry name" value="ALDKETRDTASE"/>
</dbReference>
<comment type="caution">
    <text evidence="2">The sequence shown here is derived from an EMBL/GenBank/DDBJ whole genome shotgun (WGS) entry which is preliminary data.</text>
</comment>
<dbReference type="InterPro" id="IPR029044">
    <property type="entry name" value="Nucleotide-diphossugar_trans"/>
</dbReference>
<name>A0AA42LQZ7_9BURK</name>
<reference evidence="2" key="1">
    <citation type="submission" date="2022-09" db="EMBL/GenBank/DDBJ databases">
        <title>Intensive care unit water sources are persistently colonized with multi-drug resistant bacteria and are the site of extensive horizontal gene transfer of antibiotic resistance genes.</title>
        <authorList>
            <person name="Diorio-Toth L."/>
        </authorList>
    </citation>
    <scope>NUCLEOTIDE SEQUENCE</scope>
    <source>
        <strain evidence="2">GD03843</strain>
    </source>
</reference>
<dbReference type="InterPro" id="IPR036812">
    <property type="entry name" value="NAD(P)_OxRdtase_dom_sf"/>
</dbReference>
<evidence type="ECO:0000313" key="3">
    <source>
        <dbReference type="Proteomes" id="UP001161094"/>
    </source>
</evidence>
<dbReference type="CDD" id="cd19097">
    <property type="entry name" value="AKR_unchar"/>
    <property type="match status" value="1"/>
</dbReference>
<dbReference type="Gene3D" id="3.20.20.100">
    <property type="entry name" value="NADP-dependent oxidoreductase domain"/>
    <property type="match status" value="1"/>
</dbReference>
<dbReference type="InterPro" id="IPR020471">
    <property type="entry name" value="AKR"/>
</dbReference>
<gene>
    <name evidence="2" type="ORF">N5D93_19240</name>
</gene>
<accession>A0AA42LQZ7</accession>
<dbReference type="Gene3D" id="3.90.550.10">
    <property type="entry name" value="Spore Coat Polysaccharide Biosynthesis Protein SpsA, Chain A"/>
    <property type="match status" value="1"/>
</dbReference>
<organism evidence="2 3">
    <name type="scientific">Achromobacter spanius</name>
    <dbReference type="NCBI Taxonomy" id="217203"/>
    <lineage>
        <taxon>Bacteria</taxon>
        <taxon>Pseudomonadati</taxon>
        <taxon>Pseudomonadota</taxon>
        <taxon>Betaproteobacteria</taxon>
        <taxon>Burkholderiales</taxon>
        <taxon>Alcaligenaceae</taxon>
        <taxon>Achromobacter</taxon>
    </lineage>
</organism>
<dbReference type="SUPFAM" id="SSF51430">
    <property type="entry name" value="NAD(P)-linked oxidoreductase"/>
    <property type="match status" value="1"/>
</dbReference>
<evidence type="ECO:0000259" key="1">
    <source>
        <dbReference type="Pfam" id="PF00248"/>
    </source>
</evidence>
<dbReference type="Pfam" id="PF02348">
    <property type="entry name" value="CTP_transf_3"/>
    <property type="match status" value="1"/>
</dbReference>
<dbReference type="SUPFAM" id="SSF53448">
    <property type="entry name" value="Nucleotide-diphospho-sugar transferases"/>
    <property type="match status" value="1"/>
</dbReference>
<dbReference type="Proteomes" id="UP001161094">
    <property type="component" value="Unassembled WGS sequence"/>
</dbReference>
<dbReference type="EMBL" id="JAOCDZ010000013">
    <property type="protein sequence ID" value="MDH0737960.1"/>
    <property type="molecule type" value="Genomic_DNA"/>
</dbReference>
<dbReference type="Pfam" id="PF00248">
    <property type="entry name" value="Aldo_ket_red"/>
    <property type="match status" value="1"/>
</dbReference>
<dbReference type="InterPro" id="IPR053135">
    <property type="entry name" value="AKR2_Oxidoreductase"/>
</dbReference>
<proteinExistence type="predicted"/>
<dbReference type="AlphaFoldDB" id="A0AA42LQZ7"/>
<dbReference type="GO" id="GO:0016491">
    <property type="term" value="F:oxidoreductase activity"/>
    <property type="evidence" value="ECO:0007669"/>
    <property type="project" value="InterPro"/>
</dbReference>
<feature type="domain" description="NADP-dependent oxidoreductase" evidence="1">
    <location>
        <begin position="236"/>
        <end position="514"/>
    </location>
</feature>
<dbReference type="PANTHER" id="PTHR43312">
    <property type="entry name" value="D-THREO-ALDOSE 1-DEHYDROGENASE"/>
    <property type="match status" value="1"/>
</dbReference>
<sequence>MKHIAVLQARSNSSRLPGKVMLPLAGMPIAVLAAKRAGNTGIPVVLATSVEKSDDALSALGESYGLPVFRGSLDNTLDRFVQALAGLDDDAIVFRLTADNVVPDGMMLDEMEAYFVAGGFAYLACNGIDSGLPYGVSVEVTRVKYLREAALHADAEHDLEHVMPFVRRTHGTAYYAKYEALNLSRLRCTVDNFDDYLQVLDLFNNLSDPVSATWLELVNKLAELDPLALRSNTHHKLVLGGAQFGLNYGIANKDGKPAAKVAHSLIKRAVSCGVAYIDTAHAYGNSESVIGDLVQGGWRGRFKVITKLAPLSDLQECADQRAVRAHVQASVFRSCASLGTETLDVLMLHRATHLTSNGGSVWSSVVELHQEGVISSVGVSVQNAEEAMLALDEPKVAFLQLPFNVLDYRWERVIEKIRMIKRRRPLVVHARSSLLQGLLASQDRRLWERAHVSHDEADKILAWLQSAVAAEGRDSVIDLCVSYVASQDWVDGVVLGMETEEQLLANLVLFSRPLIGQDRLERLTMRRPQLAARSLDPARWLNS</sequence>
<protein>
    <submittedName>
        <fullName evidence="2">Aldo/keto reductase</fullName>
    </submittedName>
</protein>
<dbReference type="RefSeq" id="WP_279996185.1">
    <property type="nucleotide sequence ID" value="NZ_JAOCDZ010000013.1"/>
</dbReference>
<dbReference type="InterPro" id="IPR003329">
    <property type="entry name" value="Cytidylyl_trans"/>
</dbReference>
<dbReference type="InterPro" id="IPR023210">
    <property type="entry name" value="NADP_OxRdtase_dom"/>
</dbReference>
<dbReference type="PANTHER" id="PTHR43312:SF1">
    <property type="entry name" value="NADP-DEPENDENT OXIDOREDUCTASE DOMAIN-CONTAINING PROTEIN"/>
    <property type="match status" value="1"/>
</dbReference>
<evidence type="ECO:0000313" key="2">
    <source>
        <dbReference type="EMBL" id="MDH0737960.1"/>
    </source>
</evidence>